<feature type="domain" description="GH29D-like beta-sandwich" evidence="4">
    <location>
        <begin position="146"/>
        <end position="208"/>
    </location>
</feature>
<evidence type="ECO:0000259" key="4">
    <source>
        <dbReference type="Pfam" id="PF13290"/>
    </source>
</evidence>
<evidence type="ECO:0000313" key="5">
    <source>
        <dbReference type="EMBL" id="MEK7952636.1"/>
    </source>
</evidence>
<dbReference type="PANTHER" id="PTHR45817:SF4">
    <property type="entry name" value="LYSYL OXIDASE-LIKE-RELATED"/>
    <property type="match status" value="1"/>
</dbReference>
<keyword evidence="2" id="KW-0732">Signal</keyword>
<gene>
    <name evidence="5" type="ORF">WKV53_19135</name>
</gene>
<sequence length="509" mass="54299">MKVLFPLLLGLLCSLPASAHNEVTPFPKVVQGGVPIAGLTSTEPHALIVYRMEVPVGTQRLTVTTNGGSGNLDLYLRRNVYPSYNGGDADYSSAFPGTRQRIQVDSPQDGVWYIGVQGSETGYSGVQMLAVTKLVKGALSNVTLTPPPGIYTGGTTCKLAAKGGTIRYTLDGNDPTAASPVAPASLSITGDTTVKARIFASDGREGPVAEGFYQVHPTGEVRELDSLGVVHHLGSAKGGRHLFKIAVGAGEKLTVISEGGKGTSTTSVRHGSIPPTGKPAKGDTSFIRGTTRVTIPETEAGDYFIAIDASTAYSGRSVMAYVAGDGADLMPWGAVLDPYVSVETFDPVSCEVQEGMIDAGERRILRYTTEIRNVGGQDMVMPDPVGNPFFEYQECHGHYHFKGFASSRLLDLQGNELKVGRKVSFCLLDTIRWDRASAVRPRYHCDAQGIQSGWGDVYDSGLPGQWIEIGDLAPGDYQLELTVNPDGILAETNYENNRVVIPVTIPEGE</sequence>
<feature type="domain" description="Peptidase C-terminal archaeal/bacterial" evidence="3">
    <location>
        <begin position="49"/>
        <end position="118"/>
    </location>
</feature>
<dbReference type="InterPro" id="IPR007280">
    <property type="entry name" value="Peptidase_C_arc/bac"/>
</dbReference>
<dbReference type="RefSeq" id="WP_341406392.1">
    <property type="nucleotide sequence ID" value="NZ_JBBUKT010000008.1"/>
</dbReference>
<dbReference type="Pfam" id="PF04151">
    <property type="entry name" value="PPC"/>
    <property type="match status" value="1"/>
</dbReference>
<keyword evidence="6" id="KW-1185">Reference proteome</keyword>
<name>A0ABU9AZT2_9BACT</name>
<protein>
    <submittedName>
        <fullName evidence="5">Lysyl oxidase family protein</fullName>
    </submittedName>
</protein>
<feature type="region of interest" description="Disordered" evidence="1">
    <location>
        <begin position="258"/>
        <end position="282"/>
    </location>
</feature>
<accession>A0ABU9AZT2</accession>
<dbReference type="InterPro" id="IPR001695">
    <property type="entry name" value="Lysyl_oxidase"/>
</dbReference>
<evidence type="ECO:0000256" key="1">
    <source>
        <dbReference type="SAM" id="MobiDB-lite"/>
    </source>
</evidence>
<dbReference type="EMBL" id="JBBUKT010000008">
    <property type="protein sequence ID" value="MEK7952636.1"/>
    <property type="molecule type" value="Genomic_DNA"/>
</dbReference>
<feature type="signal peptide" evidence="2">
    <location>
        <begin position="1"/>
        <end position="19"/>
    </location>
</feature>
<dbReference type="Proteomes" id="UP001371305">
    <property type="component" value="Unassembled WGS sequence"/>
</dbReference>
<feature type="chain" id="PRO_5045884804" evidence="2">
    <location>
        <begin position="20"/>
        <end position="509"/>
    </location>
</feature>
<reference evidence="5 6" key="1">
    <citation type="submission" date="2024-04" db="EMBL/GenBank/DDBJ databases">
        <title>Luteolibacter sp. isolated from soil.</title>
        <authorList>
            <person name="An J."/>
        </authorList>
    </citation>
    <scope>NUCLEOTIDE SEQUENCE [LARGE SCALE GENOMIC DNA]</scope>
    <source>
        <strain evidence="5 6">Y139</strain>
    </source>
</reference>
<dbReference type="InterPro" id="IPR050912">
    <property type="entry name" value="LOX-like_protein"/>
</dbReference>
<comment type="caution">
    <text evidence="5">The sequence shown here is derived from an EMBL/GenBank/DDBJ whole genome shotgun (WGS) entry which is preliminary data.</text>
</comment>
<evidence type="ECO:0000313" key="6">
    <source>
        <dbReference type="Proteomes" id="UP001371305"/>
    </source>
</evidence>
<proteinExistence type="predicted"/>
<dbReference type="InterPro" id="IPR059177">
    <property type="entry name" value="GH29D-like_dom"/>
</dbReference>
<dbReference type="Pfam" id="PF13290">
    <property type="entry name" value="CHB_HEX_C_1"/>
    <property type="match status" value="1"/>
</dbReference>
<organism evidence="5 6">
    <name type="scientific">Luteolibacter soli</name>
    <dbReference type="NCBI Taxonomy" id="3135280"/>
    <lineage>
        <taxon>Bacteria</taxon>
        <taxon>Pseudomonadati</taxon>
        <taxon>Verrucomicrobiota</taxon>
        <taxon>Verrucomicrobiia</taxon>
        <taxon>Verrucomicrobiales</taxon>
        <taxon>Verrucomicrobiaceae</taxon>
        <taxon>Luteolibacter</taxon>
    </lineage>
</organism>
<evidence type="ECO:0000259" key="3">
    <source>
        <dbReference type="Pfam" id="PF04151"/>
    </source>
</evidence>
<dbReference type="Pfam" id="PF01186">
    <property type="entry name" value="Lysyl_oxidase"/>
    <property type="match status" value="1"/>
</dbReference>
<dbReference type="Gene3D" id="2.60.120.380">
    <property type="match status" value="2"/>
</dbReference>
<evidence type="ECO:0000256" key="2">
    <source>
        <dbReference type="SAM" id="SignalP"/>
    </source>
</evidence>
<dbReference type="PANTHER" id="PTHR45817">
    <property type="entry name" value="LYSYL OXIDASE-LIKE-RELATED"/>
    <property type="match status" value="1"/>
</dbReference>